<dbReference type="SMART" id="SM00322">
    <property type="entry name" value="KH"/>
    <property type="match status" value="5"/>
</dbReference>
<feature type="compositionally biased region" description="Basic and acidic residues" evidence="3">
    <location>
        <begin position="110"/>
        <end position="146"/>
    </location>
</feature>
<feature type="domain" description="K Homology" evidence="4">
    <location>
        <begin position="180"/>
        <end position="255"/>
    </location>
</feature>
<evidence type="ECO:0000313" key="5">
    <source>
        <dbReference type="EMBL" id="KAK4428723.1"/>
    </source>
</evidence>
<evidence type="ECO:0000256" key="2">
    <source>
        <dbReference type="PROSITE-ProRule" id="PRU00117"/>
    </source>
</evidence>
<keyword evidence="1" id="KW-0677">Repeat</keyword>
<accession>A0AAE1YES4</accession>
<evidence type="ECO:0000256" key="1">
    <source>
        <dbReference type="ARBA" id="ARBA00022737"/>
    </source>
</evidence>
<reference evidence="5" key="1">
    <citation type="submission" date="2020-06" db="EMBL/GenBank/DDBJ databases">
        <authorList>
            <person name="Li T."/>
            <person name="Hu X."/>
            <person name="Zhang T."/>
            <person name="Song X."/>
            <person name="Zhang H."/>
            <person name="Dai N."/>
            <person name="Sheng W."/>
            <person name="Hou X."/>
            <person name="Wei L."/>
        </authorList>
    </citation>
    <scope>NUCLEOTIDE SEQUENCE</scope>
    <source>
        <strain evidence="5">3651</strain>
        <tissue evidence="5">Leaf</tissue>
    </source>
</reference>
<dbReference type="PROSITE" id="PS50084">
    <property type="entry name" value="KH_TYPE_1"/>
    <property type="match status" value="5"/>
</dbReference>
<feature type="region of interest" description="Disordered" evidence="3">
    <location>
        <begin position="1"/>
        <end position="40"/>
    </location>
</feature>
<dbReference type="InterPro" id="IPR004087">
    <property type="entry name" value="KH_dom"/>
</dbReference>
<dbReference type="EMBL" id="JACGWO010000004">
    <property type="protein sequence ID" value="KAK4428723.1"/>
    <property type="molecule type" value="Genomic_DNA"/>
</dbReference>
<keyword evidence="6" id="KW-1185">Reference proteome</keyword>
<evidence type="ECO:0000313" key="6">
    <source>
        <dbReference type="Proteomes" id="UP001293254"/>
    </source>
</evidence>
<sequence>MSAQVTPAKRPHEQSLTEVIGKRKWQKSSALGSDNAPFLGSSSSKIVRLLCPASKIGGIIGKGGSTISQIRQETGAKVRVEETVPGCDERVIIIVGSDKDDEVVAQQVKPEVKETKSSEPGENPEHAETDEKQAGTVDDSRSEKEKATSSIQKALLVVFDKMVDGLSETNEGDDENSKQSSSVVRLLVFSGQVGCLLGKAGSVIKQMSSESGAQIRILPKDKLPACASSSDELVQISGRLDAIRKALQSVSQQLLENYPRNQESFAANVIGPSSHSFGPPPRQDRFPPSNRPLHGHGAPYSSVFHDGEANIPGRMNFPPEVLSFRLLCNEEKVGGVIGKGGSIVKALQHETGCEIKVLDGGAGSEEDRIIIVSGPAYPDDGISAPQDAVLRVQSRIFRAAPENKDQTMTAKLLVSSHQIGCLLGKGGSVIAEMRKSTGAYIRILGKDQVPKNASENEEVVQVTGEFEVVQEALLQITSRLRNHFFRDVFPPLGHPPNPAYLEQMPPPFPSYMGMREFSPSGTFSHRGPSFNKFDGPGGLPPVGGFHPHDDHPPFAHDFPRPGISPHMSERMSSAAPWGPQGPIEGPGSMGFPDYSGAPQRRLGGFGGGNQPAIITSTTVEVVVPRFVVPAIYGEDGGCLRQIREISDAKITITDPKPGATETVIIISGTPEQTNAAQSLIQAFVMSETEAS</sequence>
<feature type="domain" description="K Homology" evidence="4">
    <location>
        <begin position="615"/>
        <end position="685"/>
    </location>
</feature>
<dbReference type="CDD" id="cd22460">
    <property type="entry name" value="KH-I_PEPPER_rpt2_like"/>
    <property type="match status" value="2"/>
</dbReference>
<name>A0AAE1YES4_9LAMI</name>
<dbReference type="Pfam" id="PF00013">
    <property type="entry name" value="KH_1"/>
    <property type="match status" value="5"/>
</dbReference>
<dbReference type="PANTHER" id="PTHR10288">
    <property type="entry name" value="KH DOMAIN CONTAINING RNA BINDING PROTEIN"/>
    <property type="match status" value="1"/>
</dbReference>
<keyword evidence="2" id="KW-0694">RNA-binding</keyword>
<feature type="domain" description="K Homology" evidence="4">
    <location>
        <begin position="406"/>
        <end position="481"/>
    </location>
</feature>
<reference evidence="5" key="2">
    <citation type="journal article" date="2024" name="Plant">
        <title>Genomic evolution and insights into agronomic trait innovations of Sesamum species.</title>
        <authorList>
            <person name="Miao H."/>
            <person name="Wang L."/>
            <person name="Qu L."/>
            <person name="Liu H."/>
            <person name="Sun Y."/>
            <person name="Le M."/>
            <person name="Wang Q."/>
            <person name="Wei S."/>
            <person name="Zheng Y."/>
            <person name="Lin W."/>
            <person name="Duan Y."/>
            <person name="Cao H."/>
            <person name="Xiong S."/>
            <person name="Wang X."/>
            <person name="Wei L."/>
            <person name="Li C."/>
            <person name="Ma Q."/>
            <person name="Ju M."/>
            <person name="Zhao R."/>
            <person name="Li G."/>
            <person name="Mu C."/>
            <person name="Tian Q."/>
            <person name="Mei H."/>
            <person name="Zhang T."/>
            <person name="Gao T."/>
            <person name="Zhang H."/>
        </authorList>
    </citation>
    <scope>NUCLEOTIDE SEQUENCE</scope>
    <source>
        <strain evidence="5">3651</strain>
    </source>
</reference>
<protein>
    <submittedName>
        <fullName evidence="5">RNA-binding KH domain-containing protein RCF3</fullName>
    </submittedName>
</protein>
<dbReference type="InterPro" id="IPR036612">
    <property type="entry name" value="KH_dom_type_1_sf"/>
</dbReference>
<evidence type="ECO:0000259" key="4">
    <source>
        <dbReference type="SMART" id="SM00322"/>
    </source>
</evidence>
<proteinExistence type="predicted"/>
<dbReference type="Gene3D" id="3.30.310.210">
    <property type="match status" value="1"/>
</dbReference>
<dbReference type="AlphaFoldDB" id="A0AAE1YES4"/>
<organism evidence="5 6">
    <name type="scientific">Sesamum alatum</name>
    <dbReference type="NCBI Taxonomy" id="300844"/>
    <lineage>
        <taxon>Eukaryota</taxon>
        <taxon>Viridiplantae</taxon>
        <taxon>Streptophyta</taxon>
        <taxon>Embryophyta</taxon>
        <taxon>Tracheophyta</taxon>
        <taxon>Spermatophyta</taxon>
        <taxon>Magnoliopsida</taxon>
        <taxon>eudicotyledons</taxon>
        <taxon>Gunneridae</taxon>
        <taxon>Pentapetalae</taxon>
        <taxon>asterids</taxon>
        <taxon>lamiids</taxon>
        <taxon>Lamiales</taxon>
        <taxon>Pedaliaceae</taxon>
        <taxon>Sesamum</taxon>
    </lineage>
</organism>
<gene>
    <name evidence="5" type="ORF">Salat_1172200</name>
</gene>
<dbReference type="InterPro" id="IPR004088">
    <property type="entry name" value="KH_dom_type_1"/>
</dbReference>
<comment type="caution">
    <text evidence="5">The sequence shown here is derived from an EMBL/GenBank/DDBJ whole genome shotgun (WGS) entry which is preliminary data.</text>
</comment>
<dbReference type="SUPFAM" id="SSF54791">
    <property type="entry name" value="Eukaryotic type KH-domain (KH-domain type I)"/>
    <property type="match status" value="5"/>
</dbReference>
<dbReference type="Proteomes" id="UP001293254">
    <property type="component" value="Unassembled WGS sequence"/>
</dbReference>
<feature type="domain" description="K Homology" evidence="4">
    <location>
        <begin position="43"/>
        <end position="113"/>
    </location>
</feature>
<feature type="region of interest" description="Disordered" evidence="3">
    <location>
        <begin position="109"/>
        <end position="146"/>
    </location>
</feature>
<dbReference type="GO" id="GO:0003723">
    <property type="term" value="F:RNA binding"/>
    <property type="evidence" value="ECO:0007669"/>
    <property type="project" value="UniProtKB-UniRule"/>
</dbReference>
<feature type="region of interest" description="Disordered" evidence="3">
    <location>
        <begin position="269"/>
        <end position="298"/>
    </location>
</feature>
<dbReference type="Gene3D" id="3.30.1370.10">
    <property type="entry name" value="K Homology domain, type 1"/>
    <property type="match status" value="4"/>
</dbReference>
<evidence type="ECO:0000256" key="3">
    <source>
        <dbReference type="SAM" id="MobiDB-lite"/>
    </source>
</evidence>
<feature type="domain" description="K Homology" evidence="4">
    <location>
        <begin position="320"/>
        <end position="394"/>
    </location>
</feature>